<name>A0ACC0QV63_9HYPO</name>
<dbReference type="Proteomes" id="UP001065298">
    <property type="component" value="Chromosome 6"/>
</dbReference>
<sequence>MPNHRKWIGLILVCMVGVAHADPWDDFANNLFTDLAPLLALFGERVTMQFMSQALGWEDCVLLAMAPLGIITILVSAIRVGGPAWLKAVVGRARENISAAEMDLMSSTSKEVCELYNGQTIVRCQGSSPVWEFIYLIPATPKKQVPNKKLDIKVVTLEEACKVDKKLLHKLDSDSPQGKAPPSQSPPPSSSKMARIFHKVFAGSPSSSTRDISIEHGIELETISEQPSDEAIYVIRNMGSDAPNIILNLQNQNSNRKELRAFALVGVILQLCVLLFFVIITYHPTIRHSFRKGDQRVDDYACPLAITGTIVLAIGVFLCGTVVEHSTRETRYKKNEKYEMRIVWIQQKQTVGDQVFEPFATFPDAPREVVTVSRRCDKSKARALEPLTITGICIGLAGFFIQFIGLRGMNSAATLTQLAVIGIMVSIRAWVRRGLALPPRQEKLTSGFELDILAWSLTLLNHSQNQRLGPEVSPTGLEQGVASTNNAKNGETRQRAERGSRDLAQMGSMGTFMNLGNRKHCSWSLWTGGNVDYRPFLKTRLSSDSRAQQVLGTRRGLNRLAQLKGPRTTEAINLVTAMEKVLNVLFPSRLESGVLVWTWPLPVIYSDHESAECSKCYVHIYLILKDRSWVVLTDQLESVLSLCLFTVHKQKESQREEEPSGSDLSDENHDWLRQEAMDSDMCIRLFGSTDAKKMNQLFRDLHMWAPDTFDALAELEEVLDFDDERELEETLGVQDGHSRLLAEHKIRPKFPPICVESHRVVGCGPTSLPSPQHQRQWGFRDVSIDSRPGKRRGILYTSTNDSLEKLYAKDILFSFLFSAAKTLRKPLQSEVTTRETTVKRSMNQQSISLATKEITSVATELVRLGYGTEQEVWTCIITPMSLAGKLPFPEPLFDLARGRAEKMRREHNWRDLTSECLKLWEQTQSHTLNSYIHGYGTALFMERFREVDDKRKLADFENDSMRFHVCRASRKLQSVSRGSKHQPDFFAHLFRLYEKQGRPIQRERIPHLTSTTPQDIFPDYFGITKLHLKVMESHEVDRIRIRDREVWDARNQRDICGWTPLHYCSVKGNLESLSAVLKLGADPNHKDLRGFTPVHYAFQNGGKGPIKMLLKHGGQLEAQGFDGATPMHLAAKHGNLEAIRMGKGPEEAPFKLRDHDGRLPVHWAVIYGRERVVQELKSTVDEPDMFGWTSLHLAALFRESGSSLLQTVFKLSAKREMTDEEGRTALILACDRGNIQAAQQLIEAGADVNATTPNGATALYYAMTNSFRGDRTTLIQALVDQGAKIDAPLRAAHDSTALHLAVHSRNITIVDIFLGALNSLQSEARSLAINMSDNNGETALHVAASLRVVGTMGLLLLAGADPNKKDKKNETPLHYVLRPGEHKKGDCLEMVKMLVEKHANIRAQDRLGRLPLDIAKENRHTDAAEYLKGMSRS</sequence>
<evidence type="ECO:0000313" key="2">
    <source>
        <dbReference type="Proteomes" id="UP001065298"/>
    </source>
</evidence>
<evidence type="ECO:0000313" key="1">
    <source>
        <dbReference type="EMBL" id="KAI8665876.1"/>
    </source>
</evidence>
<proteinExistence type="predicted"/>
<organism evidence="1 2">
    <name type="scientific">Fusarium keratoplasticum</name>
    <dbReference type="NCBI Taxonomy" id="1328300"/>
    <lineage>
        <taxon>Eukaryota</taxon>
        <taxon>Fungi</taxon>
        <taxon>Dikarya</taxon>
        <taxon>Ascomycota</taxon>
        <taxon>Pezizomycotina</taxon>
        <taxon>Sordariomycetes</taxon>
        <taxon>Hypocreomycetidae</taxon>
        <taxon>Hypocreales</taxon>
        <taxon>Nectriaceae</taxon>
        <taxon>Fusarium</taxon>
        <taxon>Fusarium solani species complex</taxon>
    </lineage>
</organism>
<keyword evidence="2" id="KW-1185">Reference proteome</keyword>
<dbReference type="EMBL" id="CM046508">
    <property type="protein sequence ID" value="KAI8665876.1"/>
    <property type="molecule type" value="Genomic_DNA"/>
</dbReference>
<comment type="caution">
    <text evidence="1">The sequence shown here is derived from an EMBL/GenBank/DDBJ whole genome shotgun (WGS) entry which is preliminary data.</text>
</comment>
<accession>A0ACC0QV63</accession>
<protein>
    <submittedName>
        <fullName evidence="1">Uncharacterized protein</fullName>
    </submittedName>
</protein>
<gene>
    <name evidence="1" type="ORF">NCS57_00810400</name>
</gene>
<reference evidence="1" key="1">
    <citation type="submission" date="2022-06" db="EMBL/GenBank/DDBJ databases">
        <title>Fusarium solani species complex genomes reveal bases of compartmentalisation and animal pathogenesis.</title>
        <authorList>
            <person name="Tsai I.J."/>
        </authorList>
    </citation>
    <scope>NUCLEOTIDE SEQUENCE</scope>
    <source>
        <strain evidence="1">Fu6.1</strain>
    </source>
</reference>